<dbReference type="STRING" id="49186.SAMN05421647_11361"/>
<reference evidence="8 9" key="1">
    <citation type="submission" date="2017-01" db="EMBL/GenBank/DDBJ databases">
        <authorList>
            <person name="Mah S.A."/>
            <person name="Swanson W.J."/>
            <person name="Moy G.W."/>
            <person name="Vacquier V.D."/>
        </authorList>
    </citation>
    <scope>NUCLEOTIDE SEQUENCE [LARGE SCALE GENOMIC DNA]</scope>
    <source>
        <strain evidence="8 9">DSM 7027</strain>
    </source>
</reference>
<dbReference type="Gene3D" id="3.40.630.30">
    <property type="match status" value="1"/>
</dbReference>
<dbReference type="Proteomes" id="UP000186895">
    <property type="component" value="Unassembled WGS sequence"/>
</dbReference>
<keyword evidence="2" id="KW-0678">Repressor</keyword>
<evidence type="ECO:0000256" key="2">
    <source>
        <dbReference type="ARBA" id="ARBA00022491"/>
    </source>
</evidence>
<evidence type="ECO:0000256" key="5">
    <source>
        <dbReference type="ARBA" id="ARBA00023315"/>
    </source>
</evidence>
<evidence type="ECO:0000256" key="1">
    <source>
        <dbReference type="ARBA" id="ARBA00009342"/>
    </source>
</evidence>
<dbReference type="PANTHER" id="PTHR36449:SF1">
    <property type="entry name" value="ACETYLTRANSFERASE"/>
    <property type="match status" value="1"/>
</dbReference>
<evidence type="ECO:0000313" key="8">
    <source>
        <dbReference type="EMBL" id="SIQ99565.1"/>
    </source>
</evidence>
<gene>
    <name evidence="8" type="ORF">SAMN05421647_11361</name>
</gene>
<dbReference type="EMBL" id="FTMN01000013">
    <property type="protein sequence ID" value="SIQ99565.1"/>
    <property type="molecule type" value="Genomic_DNA"/>
</dbReference>
<dbReference type="PANTHER" id="PTHR36449">
    <property type="entry name" value="ACETYLTRANSFERASE-RELATED"/>
    <property type="match status" value="1"/>
</dbReference>
<keyword evidence="5" id="KW-0012">Acyltransferase</keyword>
<sequence length="186" mass="20318">MVESTSNSKTKLTQVQLDKSVHDRNGFDCGSEELNKFLQQQAAAMDKRGLAKTQVLVDEQNPSEILAFMTLKNSEVVFAPGTKVPGRSNPPNNTAPALLLARMGVAQQHQGKTLGKHLITSVILQVAECYRHPAIPPFIGIVVDPKDGADGFYQKFGFVEFEAPDGQTRLFLPLETCLQFAQAAGY</sequence>
<keyword evidence="4 8" id="KW-0808">Transferase</keyword>
<feature type="domain" description="N-acetyltransferase" evidence="7">
    <location>
        <begin position="93"/>
        <end position="160"/>
    </location>
</feature>
<accession>A0A1N6XB25</accession>
<evidence type="ECO:0000256" key="4">
    <source>
        <dbReference type="ARBA" id="ARBA00022679"/>
    </source>
</evidence>
<evidence type="ECO:0000259" key="7">
    <source>
        <dbReference type="Pfam" id="PF13508"/>
    </source>
</evidence>
<dbReference type="InterPro" id="IPR016181">
    <property type="entry name" value="Acyl_CoA_acyltransferase"/>
</dbReference>
<organism evidence="8 9">
    <name type="scientific">Marinobacterium stanieri</name>
    <dbReference type="NCBI Taxonomy" id="49186"/>
    <lineage>
        <taxon>Bacteria</taxon>
        <taxon>Pseudomonadati</taxon>
        <taxon>Pseudomonadota</taxon>
        <taxon>Gammaproteobacteria</taxon>
        <taxon>Oceanospirillales</taxon>
        <taxon>Oceanospirillaceae</taxon>
        <taxon>Marinobacterium</taxon>
    </lineage>
</organism>
<dbReference type="RefSeq" id="WP_076466114.1">
    <property type="nucleotide sequence ID" value="NZ_FTMN01000013.1"/>
</dbReference>
<evidence type="ECO:0000313" key="9">
    <source>
        <dbReference type="Proteomes" id="UP000186895"/>
    </source>
</evidence>
<evidence type="ECO:0000256" key="6">
    <source>
        <dbReference type="ARBA" id="ARBA00049880"/>
    </source>
</evidence>
<comment type="catalytic activity">
    <reaction evidence="6">
        <text>glycyl-tRNA(Gly) + acetyl-CoA = N-acetylglycyl-tRNA(Gly) + CoA + H(+)</text>
        <dbReference type="Rhea" id="RHEA:81867"/>
        <dbReference type="Rhea" id="RHEA-COMP:9683"/>
        <dbReference type="Rhea" id="RHEA-COMP:19766"/>
        <dbReference type="ChEBI" id="CHEBI:15378"/>
        <dbReference type="ChEBI" id="CHEBI:57287"/>
        <dbReference type="ChEBI" id="CHEBI:57288"/>
        <dbReference type="ChEBI" id="CHEBI:78522"/>
        <dbReference type="ChEBI" id="CHEBI:232036"/>
    </reaction>
</comment>
<keyword evidence="9" id="KW-1185">Reference proteome</keyword>
<dbReference type="InterPro" id="IPR000182">
    <property type="entry name" value="GNAT_dom"/>
</dbReference>
<dbReference type="Pfam" id="PF13508">
    <property type="entry name" value="Acetyltransf_7"/>
    <property type="match status" value="1"/>
</dbReference>
<dbReference type="AlphaFoldDB" id="A0A1N6XB25"/>
<keyword evidence="3" id="KW-1277">Toxin-antitoxin system</keyword>
<evidence type="ECO:0000256" key="3">
    <source>
        <dbReference type="ARBA" id="ARBA00022649"/>
    </source>
</evidence>
<dbReference type="GO" id="GO:0016747">
    <property type="term" value="F:acyltransferase activity, transferring groups other than amino-acyl groups"/>
    <property type="evidence" value="ECO:0007669"/>
    <property type="project" value="InterPro"/>
</dbReference>
<proteinExistence type="inferred from homology"/>
<comment type="similarity">
    <text evidence="1">Belongs to the acetyltransferase family. GNAT subfamily.</text>
</comment>
<dbReference type="SUPFAM" id="SSF55729">
    <property type="entry name" value="Acyl-CoA N-acyltransferases (Nat)"/>
    <property type="match status" value="1"/>
</dbReference>
<protein>
    <submittedName>
        <fullName evidence="8">Acetyltransferase (GNAT) family protein</fullName>
    </submittedName>
</protein>
<name>A0A1N6XB25_9GAMM</name>